<proteinExistence type="predicted"/>
<evidence type="ECO:0000259" key="3">
    <source>
        <dbReference type="SMART" id="SM00327"/>
    </source>
</evidence>
<keyword evidence="2" id="KW-0812">Transmembrane</keyword>
<dbReference type="InterPro" id="IPR002035">
    <property type="entry name" value="VWF_A"/>
</dbReference>
<feature type="domain" description="VWFA" evidence="3">
    <location>
        <begin position="161"/>
        <end position="339"/>
    </location>
</feature>
<dbReference type="Gene3D" id="3.40.50.410">
    <property type="entry name" value="von Willebrand factor, type A domain"/>
    <property type="match status" value="1"/>
</dbReference>
<accession>A0A212AFN4</accession>
<evidence type="ECO:0000313" key="4">
    <source>
        <dbReference type="EMBL" id="OWJ80308.1"/>
    </source>
</evidence>
<dbReference type="SUPFAM" id="SSF53300">
    <property type="entry name" value="vWA-like"/>
    <property type="match status" value="1"/>
</dbReference>
<comment type="caution">
    <text evidence="4">The sequence shown here is derived from an EMBL/GenBank/DDBJ whole genome shotgun (WGS) entry which is preliminary data.</text>
</comment>
<feature type="region of interest" description="Disordered" evidence="1">
    <location>
        <begin position="331"/>
        <end position="362"/>
    </location>
</feature>
<evidence type="ECO:0000256" key="1">
    <source>
        <dbReference type="SAM" id="MobiDB-lite"/>
    </source>
</evidence>
<reference evidence="4 5" key="1">
    <citation type="submission" date="2016-12" db="EMBL/GenBank/DDBJ databases">
        <title>Comparison of Traditional DNA-DNA Hybridization with In Silico Genomic Analysis.</title>
        <authorList>
            <person name="Nicholson A.C."/>
            <person name="Humrighouse B.W."/>
            <person name="Graziano J."/>
            <person name="Lasker B."/>
            <person name="Whitney A.M."/>
            <person name="Mcquiston J.R."/>
        </authorList>
    </citation>
    <scope>NUCLEOTIDE SEQUENCE [LARGE SCALE GENOMIC DNA]</scope>
    <source>
        <strain evidence="4 5">H2240</strain>
    </source>
</reference>
<dbReference type="Proteomes" id="UP000196878">
    <property type="component" value="Unassembled WGS sequence"/>
</dbReference>
<dbReference type="InterPro" id="IPR036465">
    <property type="entry name" value="vWFA_dom_sf"/>
</dbReference>
<keyword evidence="5" id="KW-1185">Reference proteome</keyword>
<dbReference type="SMART" id="SM00327">
    <property type="entry name" value="VWA"/>
    <property type="match status" value="1"/>
</dbReference>
<keyword evidence="2" id="KW-1133">Transmembrane helix</keyword>
<gene>
    <name evidence="4" type="ORF">CDV49_03290</name>
</gene>
<organism evidence="4 5">
    <name type="scientific">Haematobacter genomosp. 1</name>
    <dbReference type="NCBI Taxonomy" id="366618"/>
    <lineage>
        <taxon>Bacteria</taxon>
        <taxon>Pseudomonadati</taxon>
        <taxon>Pseudomonadota</taxon>
        <taxon>Alphaproteobacteria</taxon>
        <taxon>Rhodobacterales</taxon>
        <taxon>Paracoccaceae</taxon>
        <taxon>Haematobacter</taxon>
    </lineage>
</organism>
<feature type="transmembrane region" description="Helical" evidence="2">
    <location>
        <begin position="412"/>
        <end position="435"/>
    </location>
</feature>
<protein>
    <recommendedName>
        <fullName evidence="3">VWFA domain-containing protein</fullName>
    </recommendedName>
</protein>
<feature type="transmembrane region" description="Helical" evidence="2">
    <location>
        <begin position="134"/>
        <end position="152"/>
    </location>
</feature>
<dbReference type="AlphaFoldDB" id="A0A212AFN4"/>
<evidence type="ECO:0000313" key="5">
    <source>
        <dbReference type="Proteomes" id="UP000196878"/>
    </source>
</evidence>
<keyword evidence="2" id="KW-0472">Membrane</keyword>
<dbReference type="OrthoDB" id="6206554at2"/>
<evidence type="ECO:0000256" key="2">
    <source>
        <dbReference type="SAM" id="Phobius"/>
    </source>
</evidence>
<feature type="region of interest" description="Disordered" evidence="1">
    <location>
        <begin position="1"/>
        <end position="119"/>
    </location>
</feature>
<name>A0A212AFN4_9RHOB</name>
<sequence>MASRTRPAGGGRGARPLDRGGRRSAGGGGVALQPRQCAAQAGVRAHRDPQARRRHAPGQSGQDRLSVGAPGRSRLLRCEGQSGPCHAPRPRSAAGGAGRGGARCAAKGALDRPAGDSGRAAVTIRETIRRDRRVALGLLALALLLTGVALAGPRVARQVALRDLLLTVDITRSMNARDMDGQSRLDAVKRILPEVLARLPCGSRAGLAVFTERRTLTFMEPVEICANYGALTGSIHALDWRMAWEGDSMIARGLMHAHDRAEALGADLVFVTDGQEAPPLPYAGPPPFRAEPGRVGGVIVGAGKTTPVPIPRFDRDGREIGFYRPEDVQQAPARIGEPPPDAAERPGYHPRNNPYGEADLTGEEHLSGLRADYLRERAKIMGLGYAALTDGPQRLTEEILASTHARQEVRPVSVAVVPAALAVVCLIASYLTGLVGRR</sequence>
<dbReference type="EMBL" id="NIPW01000005">
    <property type="protein sequence ID" value="OWJ80308.1"/>
    <property type="molecule type" value="Genomic_DNA"/>
</dbReference>